<dbReference type="InterPro" id="IPR001370">
    <property type="entry name" value="BIR_rpt"/>
</dbReference>
<proteinExistence type="predicted"/>
<dbReference type="Gene3D" id="1.10.1170.10">
    <property type="entry name" value="Inhibitor Of Apoptosis Protein (2mihbC-IAP-1), Chain A"/>
    <property type="match status" value="2"/>
</dbReference>
<feature type="compositionally biased region" description="Basic and acidic residues" evidence="3">
    <location>
        <begin position="556"/>
        <end position="583"/>
    </location>
</feature>
<feature type="compositionally biased region" description="Polar residues" evidence="3">
    <location>
        <begin position="365"/>
        <end position="384"/>
    </location>
</feature>
<sequence length="954" mass="108781">MDGQIDKMEKRYSMTKLENRLRTFQDGVALEKKKLKWSFKVIPYQAMAKLGFYFDPVIDPKTSKLKKDSVRCCYCHRQTYNVRDCRSKRKDVLETLSNIMRQHLTVTDNKQVCLLIYLRNKLLTDYSFHMGVSDWKNDKYFSNPDDENVINLRKFTFQDNWPHSGSQNEHPLGIEKMVNAGLMRYDSSIEGLGDPSMDKTLMNDTCYCIYCKQLLQGWSINDDPMSRHYKVSQNGNCYFFQTRNRFERIKNDNDSITKNCEVSPTLGENGKREVINTKTASQRQCPLFESPPSSTGPQLDDYNEKTDISVIQHNISVLDGAQGENVKRNSVEEKEQINMENGSTTLEEGNINRDVLADKKEVISTPTAKETKRPNVQLTQSSSPIKKKRKFKRISPRKIFDEEDSEHSLDNNSANGDNKDKDLVIDFTSHIIKNRDVGRKNAILDDSTDEFSFSNQGHNTFDIPIPTSSHLLKGIDSDNDNVIREDNTGINTDTKEASSKHEKFSVNSEEDLNFSEVKLTGRYSSTNILIRTQIVDQNLGDIDRDKVPNGGSPEVPKTHELIRDNSEKREAQNGEFRHQKDSTVRQSPDILHSNKSGDNSSNITAIPKEEQRRGNSKTSSIPADIHPKPRKNLQEPRSLSISGKVVPTERKLDNINIDLNFSASDFSPSSQSEQSSKSSSVISTPVASPKINLTRSLHAVKELSGLKKETDDDKYFTNKQETIKILEDASVKNETPNNEMLLFETGTPIASQENKSRKLFDEEFSGKELDMPIDSSTVEIKKVIKPEFEPVPSVARNLGSGTSSYPRNSRLEEQRKETSTSLADNSKKGSSFNEGNNEKEPNAAEWFKIDENRHLVKNYFHDLLKYINNNDATLANDKDGDLAFLIKQMPAEELDMTFNNWVNLKVQSIKREFIDDCDKKLDILRRDYYTATNFIETLEDDNQLIDIAKKMGIL</sequence>
<comment type="caution">
    <text evidence="4">The sequence shown here is derived from an EMBL/GenBank/DDBJ whole genome shotgun (WGS) entry which is preliminary data.</text>
</comment>
<dbReference type="OrthoDB" id="4070233at2759"/>
<feature type="region of interest" description="Disordered" evidence="3">
    <location>
        <begin position="792"/>
        <end position="839"/>
    </location>
</feature>
<dbReference type="Proteomes" id="UP000007060">
    <property type="component" value="Unassembled WGS sequence"/>
</dbReference>
<feature type="region of interest" description="Disordered" evidence="3">
    <location>
        <begin position="661"/>
        <end position="685"/>
    </location>
</feature>
<evidence type="ECO:0000256" key="2">
    <source>
        <dbReference type="ARBA" id="ARBA00022833"/>
    </source>
</evidence>
<evidence type="ECO:0000313" key="5">
    <source>
        <dbReference type="Proteomes" id="UP000007060"/>
    </source>
</evidence>
<dbReference type="GO" id="GO:0046872">
    <property type="term" value="F:metal ion binding"/>
    <property type="evidence" value="ECO:0007669"/>
    <property type="project" value="UniProtKB-KW"/>
</dbReference>
<dbReference type="HOGENOM" id="CLU_341677_0_0_1"/>
<dbReference type="SMART" id="SM00238">
    <property type="entry name" value="BIR"/>
    <property type="match status" value="1"/>
</dbReference>
<dbReference type="AlphaFoldDB" id="A6ZQ44"/>
<dbReference type="PANTHER" id="PTHR46771">
    <property type="entry name" value="DETERIN"/>
    <property type="match status" value="1"/>
</dbReference>
<feature type="compositionally biased region" description="Basic residues" evidence="3">
    <location>
        <begin position="385"/>
        <end position="396"/>
    </location>
</feature>
<feature type="compositionally biased region" description="Basic and acidic residues" evidence="3">
    <location>
        <begin position="809"/>
        <end position="818"/>
    </location>
</feature>
<dbReference type="CDD" id="cd00022">
    <property type="entry name" value="BIR"/>
    <property type="match status" value="1"/>
</dbReference>
<protein>
    <submittedName>
        <fullName evidence="4">IAP repeat-containing protein</fullName>
    </submittedName>
</protein>
<dbReference type="PANTHER" id="PTHR46771:SF5">
    <property type="entry name" value="DETERIN"/>
    <property type="match status" value="1"/>
</dbReference>
<keyword evidence="2" id="KW-0862">Zinc</keyword>
<dbReference type="InterPro" id="IPR051190">
    <property type="entry name" value="Baculoviral_IAP"/>
</dbReference>
<organism evidence="4 5">
    <name type="scientific">Saccharomyces cerevisiae (strain YJM789)</name>
    <name type="common">Baker's yeast</name>
    <dbReference type="NCBI Taxonomy" id="307796"/>
    <lineage>
        <taxon>Eukaryota</taxon>
        <taxon>Fungi</taxon>
        <taxon>Dikarya</taxon>
        <taxon>Ascomycota</taxon>
        <taxon>Saccharomycotina</taxon>
        <taxon>Saccharomycetes</taxon>
        <taxon>Saccharomycetales</taxon>
        <taxon>Saccharomycetaceae</taxon>
        <taxon>Saccharomyces</taxon>
    </lineage>
</organism>
<dbReference type="SUPFAM" id="SSF57924">
    <property type="entry name" value="Inhibitor of apoptosis (IAP) repeat"/>
    <property type="match status" value="2"/>
</dbReference>
<dbReference type="EMBL" id="AAFW02000040">
    <property type="protein sequence ID" value="EDN63404.1"/>
    <property type="molecule type" value="Genomic_DNA"/>
</dbReference>
<gene>
    <name evidence="4" type="primary">BIR1</name>
    <name evidence="4" type="ORF">SCY_3005</name>
</gene>
<reference evidence="4 5" key="1">
    <citation type="journal article" date="2007" name="Proc. Natl. Acad. Sci. U.S.A.">
        <title>Genome sequencing and comparative analysis of Saccharomyces cerevisiae strain YJM789.</title>
        <authorList>
            <person name="Wei W."/>
            <person name="McCusker J.H."/>
            <person name="Hyman R.W."/>
            <person name="Jones T."/>
            <person name="Ning Y."/>
            <person name="Cao Z."/>
            <person name="Gu Z."/>
            <person name="Bruno D."/>
            <person name="Miranda M."/>
            <person name="Nguyen M."/>
            <person name="Wilhelmy J."/>
            <person name="Komp C."/>
            <person name="Tamse R."/>
            <person name="Wang X."/>
            <person name="Jia P."/>
            <person name="Luedi P."/>
            <person name="Oefner P.J."/>
            <person name="David L."/>
            <person name="Dietrich F.S."/>
            <person name="Li Y."/>
            <person name="Davis R.W."/>
            <person name="Steinmetz L.M."/>
        </authorList>
    </citation>
    <scope>NUCLEOTIDE SEQUENCE [LARGE SCALE GENOMIC DNA]</scope>
    <source>
        <strain evidence="4 5">YJM789</strain>
    </source>
</reference>
<keyword evidence="1" id="KW-0479">Metal-binding</keyword>
<feature type="region of interest" description="Disordered" evidence="3">
    <location>
        <begin position="365"/>
        <end position="421"/>
    </location>
</feature>
<feature type="compositionally biased region" description="Polar residues" evidence="3">
    <location>
        <begin position="593"/>
        <end position="604"/>
    </location>
</feature>
<dbReference type="Pfam" id="PF00653">
    <property type="entry name" value="BIR"/>
    <property type="match status" value="1"/>
</dbReference>
<evidence type="ECO:0000256" key="3">
    <source>
        <dbReference type="SAM" id="MobiDB-lite"/>
    </source>
</evidence>
<evidence type="ECO:0000313" key="4">
    <source>
        <dbReference type="EMBL" id="EDN63404.1"/>
    </source>
</evidence>
<feature type="region of interest" description="Disordered" evidence="3">
    <location>
        <begin position="541"/>
        <end position="645"/>
    </location>
</feature>
<dbReference type="PROSITE" id="PS50143">
    <property type="entry name" value="BIR_REPEAT_2"/>
    <property type="match status" value="2"/>
</dbReference>
<name>A6ZQ44_YEAS7</name>
<accession>A6ZQ44</accession>
<feature type="compositionally biased region" description="Polar residues" evidence="3">
    <location>
        <begin position="819"/>
        <end position="835"/>
    </location>
</feature>
<evidence type="ECO:0000256" key="1">
    <source>
        <dbReference type="ARBA" id="ARBA00022723"/>
    </source>
</evidence>